<dbReference type="GO" id="GO:0007186">
    <property type="term" value="P:G protein-coupled receptor signaling pathway"/>
    <property type="evidence" value="ECO:0000318"/>
    <property type="project" value="GO_Central"/>
</dbReference>
<evidence type="ECO:0000313" key="2">
    <source>
        <dbReference type="EMBL" id="CAB04642.1"/>
    </source>
</evidence>
<accession>Q9XUR8</accession>
<dbReference type="PIR" id="T24142">
    <property type="entry name" value="T24142"/>
</dbReference>
<sequence length="309" mass="35364">MPASELTFQHICALTSVFTNFLLMLLILTKSPSQLGTYKWLMLYTCLFELAYSSLDIFVEPTIRSFQSVSYVLQRLRRSLFGHDATFFFLSYGFCRFFKQNYIRGAKQSLLFVAPVVTGVAWGLLSWLTLNETPSKSEFLKTHFQQLYNMKIEECAYVAFHFWPVDAHGVTHPDAISFLCVAVMFLILGSSFASVIYFGIKCYQYISIQLGNVSSQSQATKTLQVQLFYSLIFQTAIPCIFMYLPTSAMFIIPMLDLGYDIRFPLLSMTIAIYPAIDPLPTIFIIKSYRRGLTDVFRCRKRNHVAASNS</sequence>
<dbReference type="Proteomes" id="UP000001940">
    <property type="component" value="Chromosome V"/>
</dbReference>
<evidence type="ECO:0000256" key="1">
    <source>
        <dbReference type="SAM" id="Phobius"/>
    </source>
</evidence>
<dbReference type="InParanoid" id="Q9XUR8"/>
<dbReference type="SUPFAM" id="SSF81321">
    <property type="entry name" value="Family A G protein-coupled receptor-like"/>
    <property type="match status" value="1"/>
</dbReference>
<feature type="transmembrane region" description="Helical" evidence="1">
    <location>
        <begin position="264"/>
        <end position="285"/>
    </location>
</feature>
<evidence type="ECO:0000313" key="3">
    <source>
        <dbReference type="Proteomes" id="UP000001940"/>
    </source>
</evidence>
<dbReference type="GO" id="GO:0042048">
    <property type="term" value="P:olfactory behavior"/>
    <property type="evidence" value="ECO:0000318"/>
    <property type="project" value="GO_Central"/>
</dbReference>
<protein>
    <submittedName>
        <fullName evidence="2">Seven TM Receptor</fullName>
    </submittedName>
</protein>
<reference evidence="2 3" key="1">
    <citation type="journal article" date="1998" name="Science">
        <title>Genome sequence of the nematode C. elegans: a platform for investigating biology.</title>
        <authorList>
            <consortium name="The C. elegans sequencing consortium"/>
            <person name="Sulson J.E."/>
            <person name="Waterston R."/>
        </authorList>
    </citation>
    <scope>NUCLEOTIDE SEQUENCE [LARGE SCALE GENOMIC DNA]</scope>
    <source>
        <strain evidence="2 3">Bristol N2</strain>
    </source>
</reference>
<dbReference type="PANTHER" id="PTHR22943">
    <property type="entry name" value="7-TRANSMEMBRANE DOMAIN RECEPTOR C.ELEGANS"/>
    <property type="match status" value="1"/>
</dbReference>
<keyword evidence="1" id="KW-0472">Membrane</keyword>
<proteinExistence type="predicted"/>
<keyword evidence="2" id="KW-0675">Receptor</keyword>
<dbReference type="PhylomeDB" id="Q9XUR8"/>
<dbReference type="KEGG" id="cel:CELE_R10E8.5"/>
<name>Q9XUR8_CAEEL</name>
<dbReference type="Pfam" id="PF10319">
    <property type="entry name" value="7TM_GPCR_Srj"/>
    <property type="match status" value="1"/>
</dbReference>
<dbReference type="AGR" id="WB:WBGene00011211"/>
<dbReference type="Pfam" id="PF10326">
    <property type="entry name" value="7TM_GPCR_Str"/>
    <property type="match status" value="1"/>
</dbReference>
<keyword evidence="1" id="KW-1133">Transmembrane helix</keyword>
<dbReference type="PANTHER" id="PTHR22943:SF78">
    <property type="entry name" value="SEVEN TM RECEPTOR"/>
    <property type="match status" value="1"/>
</dbReference>
<dbReference type="AlphaFoldDB" id="Q9XUR8"/>
<keyword evidence="3" id="KW-1185">Reference proteome</keyword>
<organism evidence="2 3">
    <name type="scientific">Caenorhabditis elegans</name>
    <dbReference type="NCBI Taxonomy" id="6239"/>
    <lineage>
        <taxon>Eukaryota</taxon>
        <taxon>Metazoa</taxon>
        <taxon>Ecdysozoa</taxon>
        <taxon>Nematoda</taxon>
        <taxon>Chromadorea</taxon>
        <taxon>Rhabditida</taxon>
        <taxon>Rhabditina</taxon>
        <taxon>Rhabditomorpha</taxon>
        <taxon>Rhabditoidea</taxon>
        <taxon>Rhabditidae</taxon>
        <taxon>Peloderinae</taxon>
        <taxon>Caenorhabditis</taxon>
    </lineage>
</organism>
<keyword evidence="1" id="KW-0812">Transmembrane</keyword>
<dbReference type="GO" id="GO:0005886">
    <property type="term" value="C:plasma membrane"/>
    <property type="evidence" value="ECO:0000318"/>
    <property type="project" value="GO_Central"/>
</dbReference>
<dbReference type="eggNOG" id="ENOG502RVQ3">
    <property type="taxonomic scope" value="Eukaryota"/>
</dbReference>
<dbReference type="PaxDb" id="6239-R10E8.5"/>
<feature type="transmembrane region" description="Helical" evidence="1">
    <location>
        <begin position="110"/>
        <end position="130"/>
    </location>
</feature>
<feature type="transmembrane region" description="Helical" evidence="1">
    <location>
        <begin position="40"/>
        <end position="59"/>
    </location>
</feature>
<evidence type="ECO:0000313" key="4">
    <source>
        <dbReference type="WormBase" id="R10E8.5"/>
    </source>
</evidence>
<dbReference type="InterPro" id="IPR019428">
    <property type="entry name" value="7TM_GPCR_serpentine_rcpt_Str"/>
</dbReference>
<feature type="transmembrane region" description="Helical" evidence="1">
    <location>
        <begin position="79"/>
        <end position="98"/>
    </location>
</feature>
<dbReference type="HOGENOM" id="CLU_036335_2_0_1"/>
<dbReference type="RefSeq" id="NP_507571.1">
    <property type="nucleotide sequence ID" value="NM_075170.1"/>
</dbReference>
<dbReference type="GeneID" id="187776"/>
<dbReference type="GO" id="GO:0038022">
    <property type="term" value="F:G protein-coupled olfactory receptor activity"/>
    <property type="evidence" value="ECO:0000318"/>
    <property type="project" value="GO_Central"/>
</dbReference>
<feature type="transmembrane region" description="Helical" evidence="1">
    <location>
        <begin position="6"/>
        <end position="28"/>
    </location>
</feature>
<dbReference type="UCSC" id="R10E8.5">
    <property type="organism name" value="c. elegans"/>
</dbReference>
<gene>
    <name evidence="2" type="ORF">CELE_R10E8.5</name>
    <name evidence="2 4" type="ORF">R10E8.5</name>
</gene>
<dbReference type="CTD" id="187776"/>
<dbReference type="OrthoDB" id="5859135at2759"/>
<dbReference type="EMBL" id="BX284605">
    <property type="protein sequence ID" value="CAB04642.1"/>
    <property type="molecule type" value="Genomic_DNA"/>
</dbReference>
<dbReference type="InterPro" id="IPR019423">
    <property type="entry name" value="7TM_GPCR_serpentine_rcpt_Srj"/>
</dbReference>
<dbReference type="WormBase" id="R10E8.5">
    <property type="protein sequence ID" value="CE18913"/>
    <property type="gene ID" value="WBGene00011211"/>
</dbReference>
<feature type="transmembrane region" description="Helical" evidence="1">
    <location>
        <begin position="227"/>
        <end position="252"/>
    </location>
</feature>
<feature type="transmembrane region" description="Helical" evidence="1">
    <location>
        <begin position="175"/>
        <end position="200"/>
    </location>
</feature>